<feature type="region of interest" description="Disordered" evidence="1">
    <location>
        <begin position="1"/>
        <end position="21"/>
    </location>
</feature>
<evidence type="ECO:0000256" key="1">
    <source>
        <dbReference type="SAM" id="MobiDB-lite"/>
    </source>
</evidence>
<dbReference type="Proteomes" id="UP000236584">
    <property type="component" value="Plasmid unnamed1"/>
</dbReference>
<gene>
    <name evidence="2" type="ORF">C2R22_21825</name>
</gene>
<evidence type="ECO:0000313" key="3">
    <source>
        <dbReference type="Proteomes" id="UP000236584"/>
    </source>
</evidence>
<geneLocation type="plasmid" evidence="2">
    <name>unnamed1</name>
</geneLocation>
<name>A0A2I8VQL3_9EURY</name>
<accession>A0A2I8VQL3</accession>
<dbReference type="KEGG" id="srub:C2R22_21825"/>
<keyword evidence="2" id="KW-0614">Plasmid</keyword>
<sequence>MLGVDLSERRGTGPATEFPRQLTKKHDLSDTVFLVDSYGYLTALYRLDLSEHLDYIDQNLMEE</sequence>
<protein>
    <submittedName>
        <fullName evidence="2">Uncharacterized protein</fullName>
    </submittedName>
</protein>
<reference evidence="2 3" key="1">
    <citation type="submission" date="2018-01" db="EMBL/GenBank/DDBJ databases">
        <title>Complete genome sequence of Salinigranum rubrum GX10T, an extremely halophilic archaeon isolated from a marine solar saltern.</title>
        <authorList>
            <person name="Han S."/>
        </authorList>
    </citation>
    <scope>NUCLEOTIDE SEQUENCE [LARGE SCALE GENOMIC DNA]</scope>
    <source>
        <strain evidence="2 3">GX10</strain>
        <plasmid evidence="3">Plasmid unnamed1</plasmid>
    </source>
</reference>
<dbReference type="EMBL" id="CP026310">
    <property type="protein sequence ID" value="AUV84208.1"/>
    <property type="molecule type" value="Genomic_DNA"/>
</dbReference>
<proteinExistence type="predicted"/>
<dbReference type="AlphaFoldDB" id="A0A2I8VQL3"/>
<feature type="compositionally biased region" description="Basic and acidic residues" evidence="1">
    <location>
        <begin position="1"/>
        <end position="11"/>
    </location>
</feature>
<keyword evidence="3" id="KW-1185">Reference proteome</keyword>
<dbReference type="OrthoDB" id="359563at2157"/>
<evidence type="ECO:0000313" key="2">
    <source>
        <dbReference type="EMBL" id="AUV84208.1"/>
    </source>
</evidence>
<organism evidence="2 3">
    <name type="scientific">Salinigranum rubrum</name>
    <dbReference type="NCBI Taxonomy" id="755307"/>
    <lineage>
        <taxon>Archaea</taxon>
        <taxon>Methanobacteriati</taxon>
        <taxon>Methanobacteriota</taxon>
        <taxon>Stenosarchaea group</taxon>
        <taxon>Halobacteria</taxon>
        <taxon>Halobacteriales</taxon>
        <taxon>Haloferacaceae</taxon>
        <taxon>Salinigranum</taxon>
    </lineage>
</organism>